<feature type="chain" id="PRO_5046501733" evidence="3">
    <location>
        <begin position="25"/>
        <end position="518"/>
    </location>
</feature>
<dbReference type="Gene3D" id="3.40.190.10">
    <property type="entry name" value="Periplasmic binding protein-like II"/>
    <property type="match status" value="2"/>
</dbReference>
<sequence length="518" mass="59396">MRMVKNLVTSIILSSAVIAVPAIATSADGAYKVSEKPLKLDIHFHTKKFVYDNNWLVEKEAARLTNVQLNNVASMTTTKSEEAFNLLIAGGDLPDIVGGDFIRDNVNRYGPEGAFVPMNDLIDKYAPNIKAFFDKNPDIRSSILASDGNIYYIPYLPDGKYGKGYFIRTDWLKKLNLKSPENVDELYKVLTAFRDNDPNGNGKKDEVPVFMRNWEELIRMVTLWDGRTSGSDVFHDFHVVEGELRHGYVGEGYRTGIRNLAKWYKEGLIDAEVFTRGSRSREFLLSNDLGGMTHDWFASTTGYNDSLKDKVEGFEFKALAPPASISGVRVEEHRRAKVKNQGWAISYTNENQIETMKYFDFFFTEEGRRLANFGIEGKQYDMIDGKPIFKKEILENSAPVVAQLWEVGAQVQRGFYQDYSYELQWSNKYALEAIALYDQGDYLLKPFLGVALNEKEKAVFDKRWITIRDYMLEMQQAWVLGSRDIDEDWDTYIAQIDRMGYDSVVKVMQSAYDRAYKK</sequence>
<accession>A0ABQ6DYC0</accession>
<evidence type="ECO:0000256" key="3">
    <source>
        <dbReference type="SAM" id="SignalP"/>
    </source>
</evidence>
<organism evidence="4 5">
    <name type="scientific">Psychromonas marina</name>
    <dbReference type="NCBI Taxonomy" id="88364"/>
    <lineage>
        <taxon>Bacteria</taxon>
        <taxon>Pseudomonadati</taxon>
        <taxon>Pseudomonadota</taxon>
        <taxon>Gammaproteobacteria</taxon>
        <taxon>Alteromonadales</taxon>
        <taxon>Psychromonadaceae</taxon>
        <taxon>Psychromonas</taxon>
    </lineage>
</organism>
<keyword evidence="3" id="KW-0732">Signal</keyword>
<comment type="caution">
    <text evidence="4">The sequence shown here is derived from an EMBL/GenBank/DDBJ whole genome shotgun (WGS) entry which is preliminary data.</text>
</comment>
<gene>
    <name evidence="4" type="ORF">GCM10007916_12280</name>
</gene>
<evidence type="ECO:0000256" key="2">
    <source>
        <dbReference type="ARBA" id="ARBA00008520"/>
    </source>
</evidence>
<dbReference type="InterPro" id="IPR006059">
    <property type="entry name" value="SBP"/>
</dbReference>
<protein>
    <submittedName>
        <fullName evidence="4">Sugar ABC transporter permease</fullName>
    </submittedName>
</protein>
<evidence type="ECO:0000313" key="5">
    <source>
        <dbReference type="Proteomes" id="UP001157353"/>
    </source>
</evidence>
<dbReference type="Pfam" id="PF13416">
    <property type="entry name" value="SBP_bac_8"/>
    <property type="match status" value="1"/>
</dbReference>
<dbReference type="InterPro" id="IPR050490">
    <property type="entry name" value="Bact_solute-bd_prot1"/>
</dbReference>
<keyword evidence="5" id="KW-1185">Reference proteome</keyword>
<comment type="subcellular location">
    <subcellularLocation>
        <location evidence="1">Periplasm</location>
    </subcellularLocation>
</comment>
<evidence type="ECO:0000313" key="4">
    <source>
        <dbReference type="EMBL" id="GLS90161.1"/>
    </source>
</evidence>
<reference evidence="5" key="1">
    <citation type="journal article" date="2019" name="Int. J. Syst. Evol. Microbiol.">
        <title>The Global Catalogue of Microorganisms (GCM) 10K type strain sequencing project: providing services to taxonomists for standard genome sequencing and annotation.</title>
        <authorList>
            <consortium name="The Broad Institute Genomics Platform"/>
            <consortium name="The Broad Institute Genome Sequencing Center for Infectious Disease"/>
            <person name="Wu L."/>
            <person name="Ma J."/>
        </authorList>
    </citation>
    <scope>NUCLEOTIDE SEQUENCE [LARGE SCALE GENOMIC DNA]</scope>
    <source>
        <strain evidence="5">NBRC 103166</strain>
    </source>
</reference>
<feature type="signal peptide" evidence="3">
    <location>
        <begin position="1"/>
        <end position="24"/>
    </location>
</feature>
<dbReference type="PANTHER" id="PTHR43649:SF17">
    <property type="entry name" value="ABC TRANSPORTER SOLUTE BINDING PROTEIN-SUGAR TRANSPORT"/>
    <property type="match status" value="1"/>
</dbReference>
<dbReference type="EMBL" id="BSPQ01000002">
    <property type="protein sequence ID" value="GLS90161.1"/>
    <property type="molecule type" value="Genomic_DNA"/>
</dbReference>
<dbReference type="PANTHER" id="PTHR43649">
    <property type="entry name" value="ARABINOSE-BINDING PROTEIN-RELATED"/>
    <property type="match status" value="1"/>
</dbReference>
<comment type="similarity">
    <text evidence="2">Belongs to the bacterial solute-binding protein 1 family.</text>
</comment>
<dbReference type="Proteomes" id="UP001157353">
    <property type="component" value="Unassembled WGS sequence"/>
</dbReference>
<evidence type="ECO:0000256" key="1">
    <source>
        <dbReference type="ARBA" id="ARBA00004418"/>
    </source>
</evidence>
<dbReference type="SUPFAM" id="SSF53850">
    <property type="entry name" value="Periplasmic binding protein-like II"/>
    <property type="match status" value="1"/>
</dbReference>
<proteinExistence type="inferred from homology"/>
<dbReference type="RefSeq" id="WP_284203280.1">
    <property type="nucleotide sequence ID" value="NZ_BSPQ01000002.1"/>
</dbReference>
<name>A0ABQ6DYC0_9GAMM</name>